<gene>
    <name evidence="1" type="ORF">VNO80_06832</name>
</gene>
<dbReference type="EMBL" id="JAYMYR010000003">
    <property type="protein sequence ID" value="KAK7373425.1"/>
    <property type="molecule type" value="Genomic_DNA"/>
</dbReference>
<name>A0AAN9NHJ7_PHACN</name>
<protein>
    <submittedName>
        <fullName evidence="1">Uncharacterized protein</fullName>
    </submittedName>
</protein>
<sequence>MDLEFGMPKKSSLSYDFDKEQLPVVLRSKKKRIEQIYDLVSSRNSPIEVIDHHFVFREASEDGLHRDPDDLVNIGDTSSEEIFQDKNTSSSEGKGKAVLKFAQEESRGPQTRNIVCRKAILDKDAEEKPVNGDSTSEIY</sequence>
<evidence type="ECO:0000313" key="2">
    <source>
        <dbReference type="Proteomes" id="UP001374584"/>
    </source>
</evidence>
<accession>A0AAN9NHJ7</accession>
<proteinExistence type="predicted"/>
<organism evidence="1 2">
    <name type="scientific">Phaseolus coccineus</name>
    <name type="common">Scarlet runner bean</name>
    <name type="synonym">Phaseolus multiflorus</name>
    <dbReference type="NCBI Taxonomy" id="3886"/>
    <lineage>
        <taxon>Eukaryota</taxon>
        <taxon>Viridiplantae</taxon>
        <taxon>Streptophyta</taxon>
        <taxon>Embryophyta</taxon>
        <taxon>Tracheophyta</taxon>
        <taxon>Spermatophyta</taxon>
        <taxon>Magnoliopsida</taxon>
        <taxon>eudicotyledons</taxon>
        <taxon>Gunneridae</taxon>
        <taxon>Pentapetalae</taxon>
        <taxon>rosids</taxon>
        <taxon>fabids</taxon>
        <taxon>Fabales</taxon>
        <taxon>Fabaceae</taxon>
        <taxon>Papilionoideae</taxon>
        <taxon>50 kb inversion clade</taxon>
        <taxon>NPAAA clade</taxon>
        <taxon>indigoferoid/millettioid clade</taxon>
        <taxon>Phaseoleae</taxon>
        <taxon>Phaseolus</taxon>
    </lineage>
</organism>
<comment type="caution">
    <text evidence="1">The sequence shown here is derived from an EMBL/GenBank/DDBJ whole genome shotgun (WGS) entry which is preliminary data.</text>
</comment>
<keyword evidence="2" id="KW-1185">Reference proteome</keyword>
<dbReference type="Proteomes" id="UP001374584">
    <property type="component" value="Unassembled WGS sequence"/>
</dbReference>
<dbReference type="AlphaFoldDB" id="A0AAN9NHJ7"/>
<reference evidence="1 2" key="1">
    <citation type="submission" date="2024-01" db="EMBL/GenBank/DDBJ databases">
        <title>The genomes of 5 underutilized Papilionoideae crops provide insights into root nodulation and disease resistanc.</title>
        <authorList>
            <person name="Jiang F."/>
        </authorList>
    </citation>
    <scope>NUCLEOTIDE SEQUENCE [LARGE SCALE GENOMIC DNA]</scope>
    <source>
        <strain evidence="1">JINMINGXINNONG_FW02</strain>
        <tissue evidence="1">Leaves</tissue>
    </source>
</reference>
<evidence type="ECO:0000313" key="1">
    <source>
        <dbReference type="EMBL" id="KAK7373425.1"/>
    </source>
</evidence>